<proteinExistence type="predicted"/>
<keyword evidence="2" id="KW-1185">Reference proteome</keyword>
<accession>A0A7R6PDF6</accession>
<evidence type="ECO:0000313" key="2">
    <source>
        <dbReference type="Proteomes" id="UP000595564"/>
    </source>
</evidence>
<dbReference type="InterPro" id="IPR036748">
    <property type="entry name" value="MTH938-like_sf"/>
</dbReference>
<gene>
    <name evidence="1" type="ORF">TTHT_0065</name>
</gene>
<dbReference type="AlphaFoldDB" id="A0A7R6PDF6"/>
<name>A0A7R6PDF6_9BACT</name>
<dbReference type="RefSeq" id="WP_201328046.1">
    <property type="nucleotide sequence ID" value="NZ_AP017470.1"/>
</dbReference>
<dbReference type="SUPFAM" id="SSF64076">
    <property type="entry name" value="MTH938-like"/>
    <property type="match status" value="1"/>
</dbReference>
<dbReference type="Proteomes" id="UP000595564">
    <property type="component" value="Chromosome"/>
</dbReference>
<reference evidence="1 2" key="1">
    <citation type="journal article" date="2012" name="Extremophiles">
        <title>Thermotomaculum hydrothermale gen. nov., sp. nov., a novel heterotrophic thermophile within the phylum Acidobacteria from a deep-sea hydrothermal vent chimney in the Southern Okinawa Trough.</title>
        <authorList>
            <person name="Izumi H."/>
            <person name="Nunoura T."/>
            <person name="Miyazaki M."/>
            <person name="Mino S."/>
            <person name="Toki T."/>
            <person name="Takai K."/>
            <person name="Sako Y."/>
            <person name="Sawabe T."/>
            <person name="Nakagawa S."/>
        </authorList>
    </citation>
    <scope>NUCLEOTIDE SEQUENCE [LARGE SCALE GENOMIC DNA]</scope>
    <source>
        <strain evidence="1 2">AC55</strain>
    </source>
</reference>
<dbReference type="EMBL" id="AP017470">
    <property type="protein sequence ID" value="BBB31714.1"/>
    <property type="molecule type" value="Genomic_DNA"/>
</dbReference>
<evidence type="ECO:0000313" key="1">
    <source>
        <dbReference type="EMBL" id="BBB31714.1"/>
    </source>
</evidence>
<dbReference type="Gene3D" id="3.40.1230.10">
    <property type="entry name" value="MTH938-like"/>
    <property type="match status" value="1"/>
</dbReference>
<protein>
    <submittedName>
        <fullName evidence="1">Uncharacterized protein</fullName>
    </submittedName>
</protein>
<sequence>MKIKSLSFGSIVIDGKKFNEDIVIEKGEIKIRNKNASRKYKKNYGHTPLTIEENIPWDCQTLVIAKGFYGALPIAKDVLKEAEKRKVEIKIVKTEQLKELFESFDISKTNFLIHLTC</sequence>
<organism evidence="1 2">
    <name type="scientific">Thermotomaculum hydrothermale</name>
    <dbReference type="NCBI Taxonomy" id="981385"/>
    <lineage>
        <taxon>Bacteria</taxon>
        <taxon>Pseudomonadati</taxon>
        <taxon>Acidobacteriota</taxon>
        <taxon>Holophagae</taxon>
        <taxon>Thermotomaculales</taxon>
        <taxon>Thermotomaculaceae</taxon>
        <taxon>Thermotomaculum</taxon>
    </lineage>
</organism>
<dbReference type="KEGG" id="thyd:TTHT_0065"/>